<sequence>MEVAMELEDDVFFADLSKQIALLIMDDDEGDPIRHCPAVSLQDSSHACPLSLHSPLLYEPTCGRESKGTGVFIPQSSLLRRKNRQARYTSFNSKSCKQPDKSKGVSHVTFRNDPSCNSFNSKKR</sequence>
<protein>
    <submittedName>
        <fullName evidence="2">Uncharacterized protein</fullName>
    </submittedName>
</protein>
<dbReference type="PANTHER" id="PTHR34956">
    <property type="entry name" value="OS05G0397300 PROTEIN"/>
    <property type="match status" value="1"/>
</dbReference>
<evidence type="ECO:0000256" key="1">
    <source>
        <dbReference type="SAM" id="MobiDB-lite"/>
    </source>
</evidence>
<feature type="region of interest" description="Disordered" evidence="1">
    <location>
        <begin position="89"/>
        <end position="124"/>
    </location>
</feature>
<evidence type="ECO:0000313" key="3">
    <source>
        <dbReference type="Proteomes" id="UP001141806"/>
    </source>
</evidence>
<accession>A0A9Q0GZ30</accession>
<dbReference type="PANTHER" id="PTHR34956:SF2">
    <property type="entry name" value="OS05G0397300 PROTEIN"/>
    <property type="match status" value="1"/>
</dbReference>
<proteinExistence type="predicted"/>
<dbReference type="AlphaFoldDB" id="A0A9Q0GZ30"/>
<dbReference type="Proteomes" id="UP001141806">
    <property type="component" value="Unassembled WGS sequence"/>
</dbReference>
<evidence type="ECO:0000313" key="2">
    <source>
        <dbReference type="EMBL" id="KAJ4955253.1"/>
    </source>
</evidence>
<feature type="compositionally biased region" description="Polar residues" evidence="1">
    <location>
        <begin position="112"/>
        <end position="124"/>
    </location>
</feature>
<dbReference type="OrthoDB" id="1081388at2759"/>
<dbReference type="EMBL" id="JAMYWD010000011">
    <property type="protein sequence ID" value="KAJ4955253.1"/>
    <property type="molecule type" value="Genomic_DNA"/>
</dbReference>
<name>A0A9Q0GZ30_9MAGN</name>
<gene>
    <name evidence="2" type="ORF">NE237_012036</name>
</gene>
<comment type="caution">
    <text evidence="2">The sequence shown here is derived from an EMBL/GenBank/DDBJ whole genome shotgun (WGS) entry which is preliminary data.</text>
</comment>
<organism evidence="2 3">
    <name type="scientific">Protea cynaroides</name>
    <dbReference type="NCBI Taxonomy" id="273540"/>
    <lineage>
        <taxon>Eukaryota</taxon>
        <taxon>Viridiplantae</taxon>
        <taxon>Streptophyta</taxon>
        <taxon>Embryophyta</taxon>
        <taxon>Tracheophyta</taxon>
        <taxon>Spermatophyta</taxon>
        <taxon>Magnoliopsida</taxon>
        <taxon>Proteales</taxon>
        <taxon>Proteaceae</taxon>
        <taxon>Protea</taxon>
    </lineage>
</organism>
<keyword evidence="3" id="KW-1185">Reference proteome</keyword>
<reference evidence="2" key="1">
    <citation type="journal article" date="2023" name="Plant J.">
        <title>The genome of the king protea, Protea cynaroides.</title>
        <authorList>
            <person name="Chang J."/>
            <person name="Duong T.A."/>
            <person name="Schoeman C."/>
            <person name="Ma X."/>
            <person name="Roodt D."/>
            <person name="Barker N."/>
            <person name="Li Z."/>
            <person name="Van de Peer Y."/>
            <person name="Mizrachi E."/>
        </authorList>
    </citation>
    <scope>NUCLEOTIDE SEQUENCE</scope>
    <source>
        <tissue evidence="2">Young leaves</tissue>
    </source>
</reference>